<comment type="caution">
    <text evidence="2">The sequence shown here is derived from an EMBL/GenBank/DDBJ whole genome shotgun (WGS) entry which is preliminary data.</text>
</comment>
<name>A0A1B8QDG9_9GAMM</name>
<evidence type="ECO:0000313" key="2">
    <source>
        <dbReference type="EMBL" id="OBX79565.1"/>
    </source>
</evidence>
<dbReference type="PANTHER" id="PTHR22617:SF43">
    <property type="entry name" value="PROTEIN PILI"/>
    <property type="match status" value="1"/>
</dbReference>
<dbReference type="InterPro" id="IPR002545">
    <property type="entry name" value="CheW-lke_dom"/>
</dbReference>
<organism evidence="2 3">
    <name type="scientific">Faucicola atlantae</name>
    <dbReference type="NCBI Taxonomy" id="34059"/>
    <lineage>
        <taxon>Bacteria</taxon>
        <taxon>Pseudomonadati</taxon>
        <taxon>Pseudomonadota</taxon>
        <taxon>Gammaproteobacteria</taxon>
        <taxon>Moraxellales</taxon>
        <taxon>Moraxellaceae</taxon>
        <taxon>Faucicola</taxon>
    </lineage>
</organism>
<dbReference type="GO" id="GO:0007165">
    <property type="term" value="P:signal transduction"/>
    <property type="evidence" value="ECO:0007669"/>
    <property type="project" value="InterPro"/>
</dbReference>
<dbReference type="EMBL" id="LZNA01000041">
    <property type="protein sequence ID" value="OBX79565.1"/>
    <property type="molecule type" value="Genomic_DNA"/>
</dbReference>
<proteinExistence type="predicted"/>
<accession>A0A1B8QDG9</accession>
<dbReference type="PANTHER" id="PTHR22617">
    <property type="entry name" value="CHEMOTAXIS SENSOR HISTIDINE KINASE-RELATED"/>
    <property type="match status" value="1"/>
</dbReference>
<keyword evidence="3" id="KW-1185">Reference proteome</keyword>
<dbReference type="Proteomes" id="UP000092616">
    <property type="component" value="Unassembled WGS sequence"/>
</dbReference>
<dbReference type="SMART" id="SM00260">
    <property type="entry name" value="CheW"/>
    <property type="match status" value="1"/>
</dbReference>
<sequence length="176" mass="19974">MASNGFIELLRLADRAERRKRGGRLDETSQWQGVAFRVGDYQLIAPLGDVAEVLSVPDFTSLPLTQPWMMGIANVRGRLLPLTDLANFLGLAQSARQTRQKKLLVIDQPNLFSGLQVDEVLGIMTFYERQYEPVALSEQSALAPYTHGRFHQQNEYWYIFMPSLLAENQQYLNAAL</sequence>
<dbReference type="InterPro" id="IPR039315">
    <property type="entry name" value="CheW"/>
</dbReference>
<dbReference type="GO" id="GO:0006935">
    <property type="term" value="P:chemotaxis"/>
    <property type="evidence" value="ECO:0007669"/>
    <property type="project" value="InterPro"/>
</dbReference>
<dbReference type="AlphaFoldDB" id="A0A1B8QDG9"/>
<gene>
    <name evidence="2" type="ORF">A9306_08485</name>
</gene>
<dbReference type="SUPFAM" id="SSF50341">
    <property type="entry name" value="CheW-like"/>
    <property type="match status" value="1"/>
</dbReference>
<dbReference type="InterPro" id="IPR036061">
    <property type="entry name" value="CheW-like_dom_sf"/>
</dbReference>
<protein>
    <submittedName>
        <fullName evidence="2">Chemotaxis protein CheW</fullName>
    </submittedName>
</protein>
<evidence type="ECO:0000313" key="3">
    <source>
        <dbReference type="Proteomes" id="UP000092616"/>
    </source>
</evidence>
<feature type="domain" description="CheW-like" evidence="1">
    <location>
        <begin position="30"/>
        <end position="171"/>
    </location>
</feature>
<dbReference type="PROSITE" id="PS50851">
    <property type="entry name" value="CHEW"/>
    <property type="match status" value="1"/>
</dbReference>
<dbReference type="Gene3D" id="2.40.50.180">
    <property type="entry name" value="CheA-289, Domain 4"/>
    <property type="match status" value="1"/>
</dbReference>
<dbReference type="Gene3D" id="2.30.30.40">
    <property type="entry name" value="SH3 Domains"/>
    <property type="match status" value="1"/>
</dbReference>
<dbReference type="Pfam" id="PF01584">
    <property type="entry name" value="CheW"/>
    <property type="match status" value="1"/>
</dbReference>
<reference evidence="2 3" key="1">
    <citation type="submission" date="2016-06" db="EMBL/GenBank/DDBJ databases">
        <title>Draft genome of Moraxella atlantae CCUG 59586.</title>
        <authorList>
            <person name="Salva-Serra F."/>
            <person name="Engstrom-Jakobsson H."/>
            <person name="Thorell K."/>
            <person name="Gonzales-Siles L."/>
            <person name="Karlsson R."/>
            <person name="Boulund F."/>
            <person name="Engstrand L."/>
            <person name="Kristiansson E."/>
            <person name="Moore E."/>
        </authorList>
    </citation>
    <scope>NUCLEOTIDE SEQUENCE [LARGE SCALE GENOMIC DNA]</scope>
    <source>
        <strain evidence="2 3">CCUG 59586</strain>
    </source>
</reference>
<dbReference type="RefSeq" id="WP_067337266.1">
    <property type="nucleotide sequence ID" value="NZ_CP171132.1"/>
</dbReference>
<evidence type="ECO:0000259" key="1">
    <source>
        <dbReference type="PROSITE" id="PS50851"/>
    </source>
</evidence>
<dbReference type="GO" id="GO:0005829">
    <property type="term" value="C:cytosol"/>
    <property type="evidence" value="ECO:0007669"/>
    <property type="project" value="TreeGrafter"/>
</dbReference>